<evidence type="ECO:0000313" key="2">
    <source>
        <dbReference type="Proteomes" id="UP001642720"/>
    </source>
</evidence>
<dbReference type="EMBL" id="PPTA01000005">
    <property type="protein sequence ID" value="TFB03162.1"/>
    <property type="molecule type" value="Genomic_DNA"/>
</dbReference>
<dbReference type="GeneID" id="300576614"/>
<dbReference type="RefSeq" id="XP_073559363.1">
    <property type="nucleotide sequence ID" value="XM_073702164.1"/>
</dbReference>
<accession>A0ABY2H5Y5</accession>
<proteinExistence type="predicted"/>
<reference evidence="1 2" key="1">
    <citation type="submission" date="2018-01" db="EMBL/GenBank/DDBJ databases">
        <title>Genome characterization of the sugarcane-associated fungus Trichoderma ghanense CCMA-1212 and their application in lignocelulose bioconversion.</title>
        <authorList>
            <person name="Steindorff A.S."/>
            <person name="Mendes T.D."/>
            <person name="Vilela E.S.D."/>
            <person name="Rodrigues D.S."/>
            <person name="Formighieri E.F."/>
            <person name="Melo I.S."/>
            <person name="Favaro L.C.L."/>
        </authorList>
    </citation>
    <scope>NUCLEOTIDE SEQUENCE [LARGE SCALE GENOMIC DNA]</scope>
    <source>
        <strain evidence="1 2">CCMA-1212</strain>
    </source>
</reference>
<name>A0ABY2H5Y5_9HYPO</name>
<comment type="caution">
    <text evidence="1">The sequence shown here is derived from an EMBL/GenBank/DDBJ whole genome shotgun (WGS) entry which is preliminary data.</text>
</comment>
<sequence length="75" mass="8631">MLLTAPPHHSHQIIRLFSQEDQASCRCRFFLSFSPLLSRRYGSFLLDCSRPLVHPLLPLPPHLSSCYLLLSRLSI</sequence>
<gene>
    <name evidence="1" type="ORF">CCMA1212_004881</name>
</gene>
<organism evidence="1 2">
    <name type="scientific">Trichoderma ghanense</name>
    <dbReference type="NCBI Taxonomy" id="65468"/>
    <lineage>
        <taxon>Eukaryota</taxon>
        <taxon>Fungi</taxon>
        <taxon>Dikarya</taxon>
        <taxon>Ascomycota</taxon>
        <taxon>Pezizomycotina</taxon>
        <taxon>Sordariomycetes</taxon>
        <taxon>Hypocreomycetidae</taxon>
        <taxon>Hypocreales</taxon>
        <taxon>Hypocreaceae</taxon>
        <taxon>Trichoderma</taxon>
    </lineage>
</organism>
<keyword evidence="2" id="KW-1185">Reference proteome</keyword>
<dbReference type="Proteomes" id="UP001642720">
    <property type="component" value="Unassembled WGS sequence"/>
</dbReference>
<evidence type="ECO:0000313" key="1">
    <source>
        <dbReference type="EMBL" id="TFB03162.1"/>
    </source>
</evidence>
<protein>
    <submittedName>
        <fullName evidence="1">Uncharacterized protein</fullName>
    </submittedName>
</protein>